<feature type="non-terminal residue" evidence="2">
    <location>
        <position position="1"/>
    </location>
</feature>
<evidence type="ECO:0000256" key="1">
    <source>
        <dbReference type="SAM" id="MobiDB-lite"/>
    </source>
</evidence>
<proteinExistence type="predicted"/>
<comment type="caution">
    <text evidence="2">The sequence shown here is derived from an EMBL/GenBank/DDBJ whole genome shotgun (WGS) entry which is preliminary data.</text>
</comment>
<dbReference type="Proteomes" id="UP001162483">
    <property type="component" value="Unassembled WGS sequence"/>
</dbReference>
<evidence type="ECO:0000313" key="3">
    <source>
        <dbReference type="Proteomes" id="UP001162483"/>
    </source>
</evidence>
<organism evidence="2 3">
    <name type="scientific">Staurois parvus</name>
    <dbReference type="NCBI Taxonomy" id="386267"/>
    <lineage>
        <taxon>Eukaryota</taxon>
        <taxon>Metazoa</taxon>
        <taxon>Chordata</taxon>
        <taxon>Craniata</taxon>
        <taxon>Vertebrata</taxon>
        <taxon>Euteleostomi</taxon>
        <taxon>Amphibia</taxon>
        <taxon>Batrachia</taxon>
        <taxon>Anura</taxon>
        <taxon>Neobatrachia</taxon>
        <taxon>Ranoidea</taxon>
        <taxon>Ranidae</taxon>
        <taxon>Staurois</taxon>
    </lineage>
</organism>
<dbReference type="EMBL" id="CATNWA010003607">
    <property type="protein sequence ID" value="CAI9545842.1"/>
    <property type="molecule type" value="Genomic_DNA"/>
</dbReference>
<sequence length="87" mass="9490">CQNTGPGRSALLSCRALPVPRSSAAQSSRAGFCDSRVPTAHVLHFVNDPVSSGTHDRCPRRRRAIHKAQRFSRMRSGHPAVTEAARE</sequence>
<reference evidence="2" key="1">
    <citation type="submission" date="2023-05" db="EMBL/GenBank/DDBJ databases">
        <authorList>
            <person name="Stuckert A."/>
        </authorList>
    </citation>
    <scope>NUCLEOTIDE SEQUENCE</scope>
</reference>
<keyword evidence="3" id="KW-1185">Reference proteome</keyword>
<feature type="non-terminal residue" evidence="2">
    <location>
        <position position="87"/>
    </location>
</feature>
<evidence type="ECO:0000313" key="2">
    <source>
        <dbReference type="EMBL" id="CAI9545842.1"/>
    </source>
</evidence>
<protein>
    <submittedName>
        <fullName evidence="2">Uncharacterized protein</fullName>
    </submittedName>
</protein>
<accession>A0ABN9BE29</accession>
<feature type="compositionally biased region" description="Basic residues" evidence="1">
    <location>
        <begin position="66"/>
        <end position="76"/>
    </location>
</feature>
<feature type="region of interest" description="Disordered" evidence="1">
    <location>
        <begin position="66"/>
        <end position="87"/>
    </location>
</feature>
<gene>
    <name evidence="2" type="ORF">SPARVUS_LOCUS2738757</name>
</gene>
<name>A0ABN9BE29_9NEOB</name>